<feature type="transmembrane region" description="Helical" evidence="1">
    <location>
        <begin position="72"/>
        <end position="92"/>
    </location>
</feature>
<evidence type="ECO:0008006" key="3">
    <source>
        <dbReference type="Google" id="ProtNLM"/>
    </source>
</evidence>
<feature type="transmembrane region" description="Helical" evidence="1">
    <location>
        <begin position="98"/>
        <end position="117"/>
    </location>
</feature>
<feature type="transmembrane region" description="Helical" evidence="1">
    <location>
        <begin position="129"/>
        <end position="148"/>
    </location>
</feature>
<feature type="transmembrane region" description="Helical" evidence="1">
    <location>
        <begin position="12"/>
        <end position="33"/>
    </location>
</feature>
<proteinExistence type="predicted"/>
<sequence>MRTLKALFDFYLDASIHVAIAVISLTGVTFYLLDSSLDLHLLGFIFCSVIVCYNFIKYGVEAYKYLIVSNAYHRIIQIFSFVSFVFALYFLFHLDSNIWWATAVLGVLSALYAVPLLPRAKNLRNLAGLKIYIVAFVWAGFSVLLPVLDANVPLDWDFSVTFIQRMILVLVLILPFEIRDLQWDDRSLRTLPQVLGERATRRLGMGFTLIFFLLTFLKDTLHPLEAELQSVICVILLVMLASHQRMKSKYFVMFWVEAIPIFWFCLFWWAERFVA</sequence>
<keyword evidence="1" id="KW-0812">Transmembrane</keyword>
<protein>
    <recommendedName>
        <fullName evidence="3">Prenyltransferase</fullName>
    </recommendedName>
</protein>
<dbReference type="EMBL" id="CP157804">
    <property type="protein sequence ID" value="XBQ23277.1"/>
    <property type="molecule type" value="Genomic_DNA"/>
</dbReference>
<feature type="transmembrane region" description="Helical" evidence="1">
    <location>
        <begin position="250"/>
        <end position="270"/>
    </location>
</feature>
<feature type="transmembrane region" description="Helical" evidence="1">
    <location>
        <begin position="160"/>
        <end position="178"/>
    </location>
</feature>
<dbReference type="RefSeq" id="WP_293289696.1">
    <property type="nucleotide sequence ID" value="NZ_CP157804.1"/>
</dbReference>
<evidence type="ECO:0000313" key="2">
    <source>
        <dbReference type="EMBL" id="XBQ23277.1"/>
    </source>
</evidence>
<evidence type="ECO:0000256" key="1">
    <source>
        <dbReference type="SAM" id="Phobius"/>
    </source>
</evidence>
<feature type="transmembrane region" description="Helical" evidence="1">
    <location>
        <begin position="223"/>
        <end position="243"/>
    </location>
</feature>
<gene>
    <name evidence="2" type="ORF">ABNE31_16930</name>
</gene>
<organism evidence="2">
    <name type="scientific">Flagellimonas sp. MMG031</name>
    <dbReference type="NCBI Taxonomy" id="3158549"/>
    <lineage>
        <taxon>Bacteria</taxon>
        <taxon>Pseudomonadati</taxon>
        <taxon>Bacteroidota</taxon>
        <taxon>Flavobacteriia</taxon>
        <taxon>Flavobacteriales</taxon>
        <taxon>Flavobacteriaceae</taxon>
        <taxon>Flagellimonas</taxon>
    </lineage>
</organism>
<feature type="transmembrane region" description="Helical" evidence="1">
    <location>
        <begin position="199"/>
        <end position="217"/>
    </location>
</feature>
<reference evidence="2" key="1">
    <citation type="submission" date="2024-05" db="EMBL/GenBank/DDBJ databases">
        <title>Draft Genome Sequences of Flagellimonas sp. MMG031 and Marinobacter sp. MMG032 Isolated from the dinoflagellate Symbiodinium pilosum.</title>
        <authorList>
            <person name="Shikuma N.J."/>
            <person name="Farrell M.V."/>
        </authorList>
    </citation>
    <scope>NUCLEOTIDE SEQUENCE</scope>
    <source>
        <strain evidence="2">MMG031</strain>
    </source>
</reference>
<feature type="transmembrane region" description="Helical" evidence="1">
    <location>
        <begin position="39"/>
        <end position="60"/>
    </location>
</feature>
<dbReference type="AlphaFoldDB" id="A0AAU7MYF9"/>
<keyword evidence="1" id="KW-0472">Membrane</keyword>
<accession>A0AAU7MYF9</accession>
<keyword evidence="1" id="KW-1133">Transmembrane helix</keyword>
<dbReference type="KEGG" id="fld:ABNE31_16930"/>
<name>A0AAU7MYF9_9FLAO</name>